<dbReference type="GO" id="GO:0005886">
    <property type="term" value="C:plasma membrane"/>
    <property type="evidence" value="ECO:0007669"/>
    <property type="project" value="UniProtKB-SubCell"/>
</dbReference>
<feature type="transmembrane region" description="Helical" evidence="8">
    <location>
        <begin position="257"/>
        <end position="279"/>
    </location>
</feature>
<dbReference type="EMBL" id="VKKG01000003">
    <property type="protein sequence ID" value="TRY18195.1"/>
    <property type="molecule type" value="Genomic_DNA"/>
</dbReference>
<dbReference type="PANTHER" id="PTHR33406:SF6">
    <property type="entry name" value="MEMBRANE PROTEIN YDGH-RELATED"/>
    <property type="match status" value="1"/>
</dbReference>
<proteinExistence type="inferred from homology"/>
<sequence length="749" mass="78747">MSSQILEKVEESDDAAPRRASRGRVGAGLPGKPPVWLRVLIPVFLIVLWLVGAAIGGPYFGKVGEVAANDRATFLPASADATLVGERFTDFVGDEVIPAILVFTSEDQLSETDLAELTATVEELGDLQAVDSVSPLIPSEDGLAAQAFIPIDASAELGEAVAEIRDVVAEGVPAGVTHNVAGPAGFSADLGEAFGGIDGLLLAVALGAVLVILLVVYRSVLLPILVLSTSLFALCVALLVNWWLAKWEVLTLNGQTQGILFILVIGAATDYALLYTARYREELRRNRSKWQATRKTLRGSIEPILASGGTVIAGLLCLLFSDLASNKSLGPVAAIGIVFAMMSALTLLPSMLLLLGRAAFWPRRPKFDADSDDDSAVHRGGYATIGRWVSRRPRIVWVASIALLAIGAAFFPTLKADGVASSELVIGASDARDGQVALAEHFPGGSGDPTNVLVAQSDLQQVADVLLATDGVDSVSVLAEDSPSGSAPVTQDGIQPLGPPGTPAPDPTVDDGEVLLQATLIHPADSAEAEQVVREIRAQLDGIALVGGTTAVAVDTNDTSIRDRNLIIPIVLVVILFILMGLLRSVLAPILLVATTVLSFGTAMGVSALVFNHVLDLPGADPSVPLYGFVFLVALGIDYNIFLMTRVREEALLHGTRQGILRGLSVTGGVITSAGIVLAATFAALAVIPILFLLQLAFIVAFGVLLDTFLVRTLLVPALGLDIGRHLWWPKRLDKDWEPAARETVRVGS</sequence>
<dbReference type="SUPFAM" id="SSF82866">
    <property type="entry name" value="Multidrug efflux transporter AcrB transmembrane domain"/>
    <property type="match status" value="2"/>
</dbReference>
<comment type="similarity">
    <text evidence="2">Belongs to the resistance-nodulation-cell division (RND) (TC 2.A.6) family. MmpL subfamily.</text>
</comment>
<comment type="subcellular location">
    <subcellularLocation>
        <location evidence="1">Cell membrane</location>
        <topology evidence="1">Multi-pass membrane protein</topology>
    </subcellularLocation>
</comment>
<dbReference type="Proteomes" id="UP000317638">
    <property type="component" value="Unassembled WGS sequence"/>
</dbReference>
<dbReference type="RefSeq" id="WP_143938171.1">
    <property type="nucleotide sequence ID" value="NZ_VKKG01000003.1"/>
</dbReference>
<evidence type="ECO:0000256" key="8">
    <source>
        <dbReference type="SAM" id="Phobius"/>
    </source>
</evidence>
<feature type="transmembrane region" description="Helical" evidence="8">
    <location>
        <begin position="199"/>
        <end position="217"/>
    </location>
</feature>
<keyword evidence="6 8" id="KW-0472">Membrane</keyword>
<feature type="transmembrane region" description="Helical" evidence="8">
    <location>
        <begin position="566"/>
        <end position="583"/>
    </location>
</feature>
<dbReference type="InterPro" id="IPR050545">
    <property type="entry name" value="Mycobact_MmpL"/>
</dbReference>
<evidence type="ECO:0000256" key="5">
    <source>
        <dbReference type="ARBA" id="ARBA00022989"/>
    </source>
</evidence>
<feature type="transmembrane region" description="Helical" evidence="8">
    <location>
        <begin position="590"/>
        <end position="612"/>
    </location>
</feature>
<feature type="transmembrane region" description="Helical" evidence="8">
    <location>
        <begin position="395"/>
        <end position="414"/>
    </location>
</feature>
<feature type="transmembrane region" description="Helical" evidence="8">
    <location>
        <begin position="624"/>
        <end position="643"/>
    </location>
</feature>
<feature type="region of interest" description="Disordered" evidence="7">
    <location>
        <begin position="478"/>
        <end position="505"/>
    </location>
</feature>
<feature type="compositionally biased region" description="Polar residues" evidence="7">
    <location>
        <begin position="483"/>
        <end position="493"/>
    </location>
</feature>
<evidence type="ECO:0000256" key="3">
    <source>
        <dbReference type="ARBA" id="ARBA00022475"/>
    </source>
</evidence>
<dbReference type="OrthoDB" id="2365435at2"/>
<evidence type="ECO:0000259" key="9">
    <source>
        <dbReference type="PROSITE" id="PS50156"/>
    </source>
</evidence>
<keyword evidence="11" id="KW-1185">Reference proteome</keyword>
<gene>
    <name evidence="10" type="ORF">FOJ82_09095</name>
</gene>
<feature type="transmembrane region" description="Helical" evidence="8">
    <location>
        <begin position="664"/>
        <end position="692"/>
    </location>
</feature>
<feature type="transmembrane region" description="Helical" evidence="8">
    <location>
        <begin position="224"/>
        <end position="245"/>
    </location>
</feature>
<dbReference type="Pfam" id="PF03176">
    <property type="entry name" value="MMPL"/>
    <property type="match status" value="2"/>
</dbReference>
<keyword evidence="3" id="KW-1003">Cell membrane</keyword>
<dbReference type="Gene3D" id="1.20.1640.10">
    <property type="entry name" value="Multidrug efflux transporter AcrB transmembrane domain"/>
    <property type="match status" value="2"/>
</dbReference>
<feature type="transmembrane region" description="Helical" evidence="8">
    <location>
        <begin position="333"/>
        <end position="356"/>
    </location>
</feature>
<feature type="region of interest" description="Disordered" evidence="7">
    <location>
        <begin position="1"/>
        <end position="25"/>
    </location>
</feature>
<accession>A0A553K0H8</accession>
<organism evidence="10 11">
    <name type="scientific">Tessaracoccus rhinocerotis</name>
    <dbReference type="NCBI Taxonomy" id="1689449"/>
    <lineage>
        <taxon>Bacteria</taxon>
        <taxon>Bacillati</taxon>
        <taxon>Actinomycetota</taxon>
        <taxon>Actinomycetes</taxon>
        <taxon>Propionibacteriales</taxon>
        <taxon>Propionibacteriaceae</taxon>
        <taxon>Tessaracoccus</taxon>
    </lineage>
</organism>
<keyword evidence="5 8" id="KW-1133">Transmembrane helix</keyword>
<keyword evidence="4 8" id="KW-0812">Transmembrane</keyword>
<dbReference type="AlphaFoldDB" id="A0A553K0H8"/>
<evidence type="ECO:0000256" key="1">
    <source>
        <dbReference type="ARBA" id="ARBA00004651"/>
    </source>
</evidence>
<dbReference type="PROSITE" id="PS50156">
    <property type="entry name" value="SSD"/>
    <property type="match status" value="1"/>
</dbReference>
<evidence type="ECO:0000256" key="2">
    <source>
        <dbReference type="ARBA" id="ARBA00010157"/>
    </source>
</evidence>
<evidence type="ECO:0000256" key="4">
    <source>
        <dbReference type="ARBA" id="ARBA00022692"/>
    </source>
</evidence>
<evidence type="ECO:0000256" key="6">
    <source>
        <dbReference type="ARBA" id="ARBA00023136"/>
    </source>
</evidence>
<feature type="transmembrane region" description="Helical" evidence="8">
    <location>
        <begin position="39"/>
        <end position="60"/>
    </location>
</feature>
<evidence type="ECO:0000313" key="11">
    <source>
        <dbReference type="Proteomes" id="UP000317638"/>
    </source>
</evidence>
<reference evidence="10 11" key="1">
    <citation type="submission" date="2019-07" db="EMBL/GenBank/DDBJ databases">
        <authorList>
            <person name="Zhou L.-Y."/>
        </authorList>
    </citation>
    <scope>NUCLEOTIDE SEQUENCE [LARGE SCALE GENOMIC DNA]</scope>
    <source>
        <strain evidence="10 11">YIM 101269</strain>
    </source>
</reference>
<feature type="domain" description="SSD" evidence="9">
    <location>
        <begin position="593"/>
        <end position="721"/>
    </location>
</feature>
<dbReference type="PANTHER" id="PTHR33406">
    <property type="entry name" value="MEMBRANE PROTEIN MJ1562-RELATED"/>
    <property type="match status" value="1"/>
</dbReference>
<protein>
    <submittedName>
        <fullName evidence="10">MMPL family transporter</fullName>
    </submittedName>
</protein>
<name>A0A553K0H8_9ACTN</name>
<comment type="caution">
    <text evidence="10">The sequence shown here is derived from an EMBL/GenBank/DDBJ whole genome shotgun (WGS) entry which is preliminary data.</text>
</comment>
<dbReference type="InterPro" id="IPR004869">
    <property type="entry name" value="MMPL_dom"/>
</dbReference>
<evidence type="ECO:0000256" key="7">
    <source>
        <dbReference type="SAM" id="MobiDB-lite"/>
    </source>
</evidence>
<evidence type="ECO:0000313" key="10">
    <source>
        <dbReference type="EMBL" id="TRY18195.1"/>
    </source>
</evidence>
<dbReference type="InterPro" id="IPR000731">
    <property type="entry name" value="SSD"/>
</dbReference>
<feature type="transmembrane region" description="Helical" evidence="8">
    <location>
        <begin position="300"/>
        <end position="321"/>
    </location>
</feature>